<dbReference type="EMBL" id="CM055098">
    <property type="protein sequence ID" value="KAJ7548686.1"/>
    <property type="molecule type" value="Genomic_DNA"/>
</dbReference>
<proteinExistence type="predicted"/>
<evidence type="ECO:0000313" key="1">
    <source>
        <dbReference type="EMBL" id="KAJ7548686.1"/>
    </source>
</evidence>
<organism evidence="1 2">
    <name type="scientific">Diphasiastrum complanatum</name>
    <name type="common">Issler's clubmoss</name>
    <name type="synonym">Lycopodium complanatum</name>
    <dbReference type="NCBI Taxonomy" id="34168"/>
    <lineage>
        <taxon>Eukaryota</taxon>
        <taxon>Viridiplantae</taxon>
        <taxon>Streptophyta</taxon>
        <taxon>Embryophyta</taxon>
        <taxon>Tracheophyta</taxon>
        <taxon>Lycopodiopsida</taxon>
        <taxon>Lycopodiales</taxon>
        <taxon>Lycopodiaceae</taxon>
        <taxon>Lycopodioideae</taxon>
        <taxon>Diphasiastrum</taxon>
    </lineage>
</organism>
<keyword evidence="2" id="KW-1185">Reference proteome</keyword>
<sequence length="164" mass="18237">MSDEAVKEEATRLLNAFDRLPRLVVFDLDYTVWPFWCECSSKHDKPSMYPHVSGIIKALREKGVALAVASRSPTPGIAIEFIKKLGLSSTFSAVEIFSSQSFKAEHFQRIQQKTGIPYSSMLFFDDETGNIRTVSKMGVTSILVNHGVDLDALNEGLTRFATST</sequence>
<name>A0ACC2D346_DIPCM</name>
<accession>A0ACC2D346</accession>
<evidence type="ECO:0000313" key="2">
    <source>
        <dbReference type="Proteomes" id="UP001162992"/>
    </source>
</evidence>
<gene>
    <name evidence="1" type="ORF">O6H91_07G022400</name>
</gene>
<dbReference type="Proteomes" id="UP001162992">
    <property type="component" value="Chromosome 7"/>
</dbReference>
<protein>
    <submittedName>
        <fullName evidence="1">Uncharacterized protein</fullName>
    </submittedName>
</protein>
<comment type="caution">
    <text evidence="1">The sequence shown here is derived from an EMBL/GenBank/DDBJ whole genome shotgun (WGS) entry which is preliminary data.</text>
</comment>
<reference evidence="2" key="1">
    <citation type="journal article" date="2024" name="Proc. Natl. Acad. Sci. U.S.A.">
        <title>Extraordinary preservation of gene collinearity over three hundred million years revealed in homosporous lycophytes.</title>
        <authorList>
            <person name="Li C."/>
            <person name="Wickell D."/>
            <person name="Kuo L.Y."/>
            <person name="Chen X."/>
            <person name="Nie B."/>
            <person name="Liao X."/>
            <person name="Peng D."/>
            <person name="Ji J."/>
            <person name="Jenkins J."/>
            <person name="Williams M."/>
            <person name="Shu S."/>
            <person name="Plott C."/>
            <person name="Barry K."/>
            <person name="Rajasekar S."/>
            <person name="Grimwood J."/>
            <person name="Han X."/>
            <person name="Sun S."/>
            <person name="Hou Z."/>
            <person name="He W."/>
            <person name="Dai G."/>
            <person name="Sun C."/>
            <person name="Schmutz J."/>
            <person name="Leebens-Mack J.H."/>
            <person name="Li F.W."/>
            <person name="Wang L."/>
        </authorList>
    </citation>
    <scope>NUCLEOTIDE SEQUENCE [LARGE SCALE GENOMIC DNA]</scope>
    <source>
        <strain evidence="2">cv. PW_Plant_1</strain>
    </source>
</reference>